<proteinExistence type="inferred from homology"/>
<keyword evidence="7" id="KW-0276">Fatty acid metabolism</keyword>
<dbReference type="InterPro" id="IPR042099">
    <property type="entry name" value="ANL_N_sf"/>
</dbReference>
<dbReference type="RefSeq" id="WP_125096430.1">
    <property type="nucleotide sequence ID" value="NZ_RRUE01000002.1"/>
</dbReference>
<dbReference type="FunFam" id="3.30.300.30:FF:000006">
    <property type="entry name" value="Long-chain-fatty-acid--CoA ligase FadD"/>
    <property type="match status" value="1"/>
</dbReference>
<gene>
    <name evidence="17" type="ORF">EHV23_12945</name>
</gene>
<evidence type="ECO:0000256" key="7">
    <source>
        <dbReference type="ARBA" id="ARBA00022832"/>
    </source>
</evidence>
<dbReference type="InterPro" id="IPR020845">
    <property type="entry name" value="AMP-binding_CS"/>
</dbReference>
<dbReference type="GO" id="GO:0004467">
    <property type="term" value="F:long-chain fatty acid-CoA ligase activity"/>
    <property type="evidence" value="ECO:0007669"/>
    <property type="project" value="UniProtKB-EC"/>
</dbReference>
<dbReference type="GO" id="GO:0005524">
    <property type="term" value="F:ATP binding"/>
    <property type="evidence" value="ECO:0007669"/>
    <property type="project" value="UniProtKB-KW"/>
</dbReference>
<evidence type="ECO:0000256" key="12">
    <source>
        <dbReference type="ARBA" id="ARBA00026121"/>
    </source>
</evidence>
<evidence type="ECO:0000256" key="10">
    <source>
        <dbReference type="ARBA" id="ARBA00023098"/>
    </source>
</evidence>
<dbReference type="Pfam" id="PF13193">
    <property type="entry name" value="AMP-binding_C"/>
    <property type="match status" value="1"/>
</dbReference>
<dbReference type="InterPro" id="IPR045851">
    <property type="entry name" value="AMP-bd_C_sf"/>
</dbReference>
<sequence length="568" mass="62082">MEHVWLKSYPAGVPAEIDPDSYPSVAALLEEVMRLYADRDAVVCLGKVLRYGDLDRLSAQFAAWLQSLSLARGSRVALMMPNCHAYVVALIGVMRAGMAAVNVNPLYTPRELEHQLKDSGAEVLLVMENFAHTVEKVLAQTVVRQVVLVSMGDLLGPLKGWVTNFVVRRVKKMVPAFRLPGAIRFGEVMSRGARLPFRVPEVVSSDVAVLQYTGGTTGVSKGAMLTQRNIVANVLQDCAWFHPAMDQPGRPRPEGPPVFVTALPLYHIYAFTICMLVGLHLGGKLILIPNPRDVDAVVKALKPHKVVVFPGLSTLYNMLMGHEGFRQLDFSNLRISLAGGMAVPSAVAARWQEVTGCPVCEGYGMTETSPTVACTPTDTTLHDGTAGLPLPSTEIRILDENQQPLPVGQEGEVAVRGPQLMAGYWQREAETKQFMTPDGFFRTGDVGVLDERGFLRLLDRKKDMILVSGFNVYANEVEDVVLSHPGVKECAVVGVEDERSGQAVKAFVVRRDGALDEAALQAHCAERLTGYKRPRIVSFVKALPKSDVGKVLRRQLRDGTVVPELDGR</sequence>
<name>A0A3R8LQ64_9BURK</name>
<evidence type="ECO:0000259" key="16">
    <source>
        <dbReference type="Pfam" id="PF13193"/>
    </source>
</evidence>
<evidence type="ECO:0000256" key="8">
    <source>
        <dbReference type="ARBA" id="ARBA00022840"/>
    </source>
</evidence>
<dbReference type="Proteomes" id="UP000270261">
    <property type="component" value="Unassembled WGS sequence"/>
</dbReference>
<reference evidence="17 18" key="1">
    <citation type="submission" date="2018-11" db="EMBL/GenBank/DDBJ databases">
        <title>Genome sequencing of Lautropia sp. KCOM 2505 (= ChDC F240).</title>
        <authorList>
            <person name="Kook J.-K."/>
            <person name="Park S.-N."/>
            <person name="Lim Y.K."/>
        </authorList>
    </citation>
    <scope>NUCLEOTIDE SEQUENCE [LARGE SCALE GENOMIC DNA]</scope>
    <source>
        <strain evidence="17 18">KCOM 2505</strain>
    </source>
</reference>
<evidence type="ECO:0000313" key="18">
    <source>
        <dbReference type="Proteomes" id="UP000270261"/>
    </source>
</evidence>
<feature type="domain" description="AMP-dependent synthetase/ligase" evidence="15">
    <location>
        <begin position="30"/>
        <end position="425"/>
    </location>
</feature>
<evidence type="ECO:0000313" key="17">
    <source>
        <dbReference type="EMBL" id="RRN44235.1"/>
    </source>
</evidence>
<evidence type="ECO:0000256" key="3">
    <source>
        <dbReference type="ARBA" id="ARBA00005005"/>
    </source>
</evidence>
<protein>
    <recommendedName>
        <fullName evidence="13">Long-chain-fatty-acid--CoA ligase</fullName>
        <ecNumber evidence="12">6.2.1.3</ecNumber>
    </recommendedName>
    <alternativeName>
        <fullName evidence="14">Long-chain acyl-CoA synthetase</fullName>
    </alternativeName>
</protein>
<dbReference type="SUPFAM" id="SSF56801">
    <property type="entry name" value="Acetyl-CoA synthetase-like"/>
    <property type="match status" value="1"/>
</dbReference>
<accession>A0A3R8LQ64</accession>
<evidence type="ECO:0000256" key="11">
    <source>
        <dbReference type="ARBA" id="ARBA00023136"/>
    </source>
</evidence>
<dbReference type="PROSITE" id="PS00455">
    <property type="entry name" value="AMP_BINDING"/>
    <property type="match status" value="1"/>
</dbReference>
<keyword evidence="11" id="KW-0472">Membrane</keyword>
<comment type="subcellular location">
    <subcellularLocation>
        <location evidence="2">Membrane</location>
        <topology evidence="2">Peripheral membrane protein</topology>
    </subcellularLocation>
</comment>
<keyword evidence="5 17" id="KW-0436">Ligase</keyword>
<keyword evidence="8" id="KW-0067">ATP-binding</keyword>
<comment type="similarity">
    <text evidence="4">Belongs to the ATP-dependent AMP-binding enzyme family.</text>
</comment>
<evidence type="ECO:0000256" key="9">
    <source>
        <dbReference type="ARBA" id="ARBA00022842"/>
    </source>
</evidence>
<keyword evidence="18" id="KW-1185">Reference proteome</keyword>
<evidence type="ECO:0000259" key="15">
    <source>
        <dbReference type="Pfam" id="PF00501"/>
    </source>
</evidence>
<dbReference type="GO" id="GO:0016020">
    <property type="term" value="C:membrane"/>
    <property type="evidence" value="ECO:0007669"/>
    <property type="project" value="UniProtKB-SubCell"/>
</dbReference>
<dbReference type="Gene3D" id="3.30.300.30">
    <property type="match status" value="1"/>
</dbReference>
<keyword evidence="9" id="KW-0460">Magnesium</keyword>
<dbReference type="PANTHER" id="PTHR43767">
    <property type="entry name" value="LONG-CHAIN-FATTY-ACID--COA LIGASE"/>
    <property type="match status" value="1"/>
</dbReference>
<dbReference type="PANTHER" id="PTHR43767:SF8">
    <property type="entry name" value="LONG-CHAIN-FATTY-ACID--COA LIGASE"/>
    <property type="match status" value="1"/>
</dbReference>
<dbReference type="CDD" id="cd05936">
    <property type="entry name" value="FC-FACS_FadD_like"/>
    <property type="match status" value="1"/>
</dbReference>
<dbReference type="InterPro" id="IPR050237">
    <property type="entry name" value="ATP-dep_AMP-bd_enzyme"/>
</dbReference>
<dbReference type="AlphaFoldDB" id="A0A3R8LQ64"/>
<comment type="cofactor">
    <cofactor evidence="1">
        <name>Mg(2+)</name>
        <dbReference type="ChEBI" id="CHEBI:18420"/>
    </cofactor>
</comment>
<dbReference type="OrthoDB" id="9766486at2"/>
<dbReference type="FunFam" id="3.40.50.12780:FF:000003">
    <property type="entry name" value="Long-chain-fatty-acid--CoA ligase FadD"/>
    <property type="match status" value="1"/>
</dbReference>
<evidence type="ECO:0000256" key="14">
    <source>
        <dbReference type="ARBA" id="ARBA00042773"/>
    </source>
</evidence>
<organism evidence="17 18">
    <name type="scientific">Lautropia dentalis</name>
    <dbReference type="NCBI Taxonomy" id="2490857"/>
    <lineage>
        <taxon>Bacteria</taxon>
        <taxon>Pseudomonadati</taxon>
        <taxon>Pseudomonadota</taxon>
        <taxon>Betaproteobacteria</taxon>
        <taxon>Burkholderiales</taxon>
        <taxon>Burkholderiaceae</taxon>
        <taxon>Lautropia</taxon>
    </lineage>
</organism>
<dbReference type="EC" id="6.2.1.3" evidence="12"/>
<evidence type="ECO:0000256" key="13">
    <source>
        <dbReference type="ARBA" id="ARBA00039545"/>
    </source>
</evidence>
<dbReference type="Pfam" id="PF00501">
    <property type="entry name" value="AMP-binding"/>
    <property type="match status" value="1"/>
</dbReference>
<evidence type="ECO:0000256" key="5">
    <source>
        <dbReference type="ARBA" id="ARBA00022598"/>
    </source>
</evidence>
<comment type="caution">
    <text evidence="17">The sequence shown here is derived from an EMBL/GenBank/DDBJ whole genome shotgun (WGS) entry which is preliminary data.</text>
</comment>
<feature type="domain" description="AMP-binding enzyme C-terminal" evidence="16">
    <location>
        <begin position="476"/>
        <end position="550"/>
    </location>
</feature>
<dbReference type="InterPro" id="IPR000873">
    <property type="entry name" value="AMP-dep_synth/lig_dom"/>
</dbReference>
<comment type="pathway">
    <text evidence="3">Lipid metabolism; fatty acid beta-oxidation.</text>
</comment>
<dbReference type="Gene3D" id="3.40.50.12780">
    <property type="entry name" value="N-terminal domain of ligase-like"/>
    <property type="match status" value="1"/>
</dbReference>
<evidence type="ECO:0000256" key="6">
    <source>
        <dbReference type="ARBA" id="ARBA00022741"/>
    </source>
</evidence>
<keyword evidence="6" id="KW-0547">Nucleotide-binding</keyword>
<keyword evidence="10" id="KW-0443">Lipid metabolism</keyword>
<evidence type="ECO:0000256" key="4">
    <source>
        <dbReference type="ARBA" id="ARBA00006432"/>
    </source>
</evidence>
<evidence type="ECO:0000256" key="2">
    <source>
        <dbReference type="ARBA" id="ARBA00004170"/>
    </source>
</evidence>
<dbReference type="InterPro" id="IPR025110">
    <property type="entry name" value="AMP-bd_C"/>
</dbReference>
<evidence type="ECO:0000256" key="1">
    <source>
        <dbReference type="ARBA" id="ARBA00001946"/>
    </source>
</evidence>
<dbReference type="EMBL" id="RRUE01000002">
    <property type="protein sequence ID" value="RRN44235.1"/>
    <property type="molecule type" value="Genomic_DNA"/>
</dbReference>